<dbReference type="EMBL" id="CP039126">
    <property type="protein sequence ID" value="QMW81003.1"/>
    <property type="molecule type" value="Genomic_DNA"/>
</dbReference>
<protein>
    <submittedName>
        <fullName evidence="2">MBL fold metallo-hydrolase</fullName>
    </submittedName>
</protein>
<dbReference type="PANTHER" id="PTHR42951:SF22">
    <property type="entry name" value="METALLO BETA-LACTAMASE SUPERFAMILY LIPOPROTEIN"/>
    <property type="match status" value="1"/>
</dbReference>
<dbReference type="RefSeq" id="WP_018597040.1">
    <property type="nucleotide sequence ID" value="NZ_CABLBP010000005.1"/>
</dbReference>
<dbReference type="InterPro" id="IPR050855">
    <property type="entry name" value="NDM-1-like"/>
</dbReference>
<sequence length="280" mass="31942">METTVITEICRDIWAVNELDKITMYLINGTESALLIDTGLGITDLKKVIREKCGDKPVTVVNTHAHLDHNSGNNQFQTVYVGRFDEPFSHTSVGERERRVIEEMYFDGAAEGDLDRKKWMPGTAPKVRTLRDGDKLDIGGYIFRVLEIPSHSIGSIALLEEEKSWLFTGDVLLTWEVWGHLGIGMLSPSVTLCEYRESLRKLKRYVDKTTIIFPSHGRRESPEGCSQFRLCPEIINIYLEGITKIIEGEWRGERYESRFHDGLVKTFKLGGIVYDEDRIG</sequence>
<dbReference type="GO" id="GO:0016787">
    <property type="term" value="F:hydrolase activity"/>
    <property type="evidence" value="ECO:0007669"/>
    <property type="project" value="UniProtKB-KW"/>
</dbReference>
<dbReference type="Pfam" id="PF00753">
    <property type="entry name" value="Lactamase_B"/>
    <property type="match status" value="1"/>
</dbReference>
<dbReference type="Gene3D" id="3.60.15.10">
    <property type="entry name" value="Ribonuclease Z/Hydroxyacylglutathione hydrolase-like"/>
    <property type="match status" value="1"/>
</dbReference>
<gene>
    <name evidence="2" type="ORF">E5259_27455</name>
</gene>
<evidence type="ECO:0000313" key="3">
    <source>
        <dbReference type="Proteomes" id="UP000515789"/>
    </source>
</evidence>
<feature type="domain" description="Metallo-beta-lactamase" evidence="1">
    <location>
        <begin position="21"/>
        <end position="216"/>
    </location>
</feature>
<evidence type="ECO:0000313" key="2">
    <source>
        <dbReference type="EMBL" id="QMW81003.1"/>
    </source>
</evidence>
<reference evidence="2 3" key="1">
    <citation type="submission" date="2019-04" db="EMBL/GenBank/DDBJ databases">
        <authorList>
            <person name="Schori C."/>
            <person name="Ahrens C."/>
        </authorList>
    </citation>
    <scope>NUCLEOTIDE SEQUENCE [LARGE SCALE GENOMIC DNA]</scope>
    <source>
        <strain evidence="2 3">DSM 2950</strain>
    </source>
</reference>
<name>A0A7G5N2B0_9FIRM</name>
<dbReference type="Proteomes" id="UP000515789">
    <property type="component" value="Chromosome"/>
</dbReference>
<dbReference type="InterPro" id="IPR001279">
    <property type="entry name" value="Metallo-B-lactamas"/>
</dbReference>
<dbReference type="InterPro" id="IPR036866">
    <property type="entry name" value="RibonucZ/Hydroxyglut_hydro"/>
</dbReference>
<keyword evidence="2" id="KW-0378">Hydrolase</keyword>
<dbReference type="SUPFAM" id="SSF56281">
    <property type="entry name" value="Metallo-hydrolase/oxidoreductase"/>
    <property type="match status" value="1"/>
</dbReference>
<organism evidence="2 3">
    <name type="scientific">Blautia producta</name>
    <dbReference type="NCBI Taxonomy" id="33035"/>
    <lineage>
        <taxon>Bacteria</taxon>
        <taxon>Bacillati</taxon>
        <taxon>Bacillota</taxon>
        <taxon>Clostridia</taxon>
        <taxon>Lachnospirales</taxon>
        <taxon>Lachnospiraceae</taxon>
        <taxon>Blautia</taxon>
    </lineage>
</organism>
<dbReference type="SMART" id="SM00849">
    <property type="entry name" value="Lactamase_B"/>
    <property type="match status" value="1"/>
</dbReference>
<accession>A0A7G5N2B0</accession>
<proteinExistence type="predicted"/>
<dbReference type="GeneID" id="75053525"/>
<evidence type="ECO:0000259" key="1">
    <source>
        <dbReference type="SMART" id="SM00849"/>
    </source>
</evidence>
<dbReference type="AlphaFoldDB" id="A0A7G5N2B0"/>
<dbReference type="PANTHER" id="PTHR42951">
    <property type="entry name" value="METALLO-BETA-LACTAMASE DOMAIN-CONTAINING"/>
    <property type="match status" value="1"/>
</dbReference>